<protein>
    <recommendedName>
        <fullName evidence="13">Riboflavin biosynthesis protein RibD</fullName>
    </recommendedName>
    <domain>
        <recommendedName>
            <fullName evidence="13">Diaminohydroxyphosphoribosylaminopyrimidine deaminase</fullName>
            <shortName evidence="13">DRAP deaminase</shortName>
            <ecNumber evidence="13">3.5.4.26</ecNumber>
        </recommendedName>
        <alternativeName>
            <fullName evidence="13">Riboflavin-specific deaminase</fullName>
        </alternativeName>
    </domain>
    <domain>
        <recommendedName>
            <fullName evidence="13">5-amino-6-(5-phosphoribosylamino)uracil reductase</fullName>
            <ecNumber evidence="13">1.1.1.193</ecNumber>
        </recommendedName>
        <alternativeName>
            <fullName evidence="13">HTP reductase</fullName>
        </alternativeName>
    </domain>
</protein>
<reference evidence="18" key="2">
    <citation type="submission" date="2020-09" db="EMBL/GenBank/DDBJ databases">
        <authorList>
            <person name="Sun Q."/>
            <person name="Kim S."/>
        </authorList>
    </citation>
    <scope>NUCLEOTIDE SEQUENCE</scope>
    <source>
        <strain evidence="18">KCTC 32020</strain>
    </source>
</reference>
<evidence type="ECO:0000256" key="15">
    <source>
        <dbReference type="PIRSR" id="PIRSR006769-2"/>
    </source>
</evidence>
<dbReference type="EC" id="1.1.1.193" evidence="13"/>
<proteinExistence type="inferred from homology"/>
<keyword evidence="11 13" id="KW-0560">Oxidoreductase</keyword>
<comment type="pathway">
    <text evidence="3 13">Cofactor biosynthesis; riboflavin biosynthesis; 5-amino-6-(D-ribitylamino)uracil from GTP: step 3/4.</text>
</comment>
<dbReference type="PIRSF" id="PIRSF006769">
    <property type="entry name" value="RibD"/>
    <property type="match status" value="1"/>
</dbReference>
<keyword evidence="19" id="KW-1185">Reference proteome</keyword>
<comment type="function">
    <text evidence="1 13">Converts 2,5-diamino-6-(ribosylamino)-4(3h)-pyrimidinone 5'-phosphate into 5-amino-6-(ribosylamino)-2,4(1h,3h)-pyrimidinedione 5'-phosphate.</text>
</comment>
<feature type="active site" description="Proton donor" evidence="14">
    <location>
        <position position="60"/>
    </location>
</feature>
<evidence type="ECO:0000256" key="5">
    <source>
        <dbReference type="ARBA" id="ARBA00007417"/>
    </source>
</evidence>
<feature type="binding site" evidence="15">
    <location>
        <begin position="299"/>
        <end position="305"/>
    </location>
    <ligand>
        <name>NADP(+)</name>
        <dbReference type="ChEBI" id="CHEBI:58349"/>
    </ligand>
</feature>
<dbReference type="EC" id="3.5.4.26" evidence="13"/>
<evidence type="ECO:0000256" key="8">
    <source>
        <dbReference type="ARBA" id="ARBA00022801"/>
    </source>
</evidence>
<feature type="binding site" evidence="15">
    <location>
        <position position="176"/>
    </location>
    <ligand>
        <name>substrate</name>
    </ligand>
</feature>
<dbReference type="NCBIfam" id="TIGR00227">
    <property type="entry name" value="ribD_Cterm"/>
    <property type="match status" value="1"/>
</dbReference>
<feature type="binding site" evidence="15">
    <location>
        <position position="192"/>
    </location>
    <ligand>
        <name>substrate</name>
    </ligand>
</feature>
<dbReference type="GO" id="GO:0008835">
    <property type="term" value="F:diaminohydroxyphosphoribosylaminopyrimidine deaminase activity"/>
    <property type="evidence" value="ECO:0007669"/>
    <property type="project" value="UniProtKB-EC"/>
</dbReference>
<evidence type="ECO:0000256" key="9">
    <source>
        <dbReference type="ARBA" id="ARBA00022833"/>
    </source>
</evidence>
<gene>
    <name evidence="18" type="primary">ribD</name>
    <name evidence="18" type="ORF">GCM10007167_14410</name>
</gene>
<keyword evidence="10 13" id="KW-0521">NADP</keyword>
<keyword evidence="9 13" id="KW-0862">Zinc</keyword>
<dbReference type="PANTHER" id="PTHR38011">
    <property type="entry name" value="DIHYDROFOLATE REDUCTASE FAMILY PROTEIN (AFU_ORTHOLOGUE AFUA_8G06820)"/>
    <property type="match status" value="1"/>
</dbReference>
<keyword evidence="7 13" id="KW-0479">Metal-binding</keyword>
<evidence type="ECO:0000256" key="10">
    <source>
        <dbReference type="ARBA" id="ARBA00022857"/>
    </source>
</evidence>
<feature type="binding site" evidence="16">
    <location>
        <position position="92"/>
    </location>
    <ligand>
        <name>Zn(2+)</name>
        <dbReference type="ChEBI" id="CHEBI:29105"/>
        <note>catalytic</note>
    </ligand>
</feature>
<dbReference type="AlphaFoldDB" id="A0A918Z1T7"/>
<feature type="domain" description="CMP/dCMP-type deaminase" evidence="17">
    <location>
        <begin position="9"/>
        <end position="123"/>
    </location>
</feature>
<dbReference type="SUPFAM" id="SSF53597">
    <property type="entry name" value="Dihydrofolate reductase-like"/>
    <property type="match status" value="1"/>
</dbReference>
<feature type="binding site" evidence="15">
    <location>
        <position position="162"/>
    </location>
    <ligand>
        <name>NADP(+)</name>
        <dbReference type="ChEBI" id="CHEBI:58349"/>
    </ligand>
</feature>
<evidence type="ECO:0000256" key="2">
    <source>
        <dbReference type="ARBA" id="ARBA00004882"/>
    </source>
</evidence>
<dbReference type="InterPro" id="IPR050765">
    <property type="entry name" value="Riboflavin_Biosynth_HTPR"/>
</dbReference>
<dbReference type="SUPFAM" id="SSF53927">
    <property type="entry name" value="Cytidine deaminase-like"/>
    <property type="match status" value="1"/>
</dbReference>
<accession>A0A918Z1T7</accession>
<feature type="binding site" evidence="15">
    <location>
        <position position="212"/>
    </location>
    <ligand>
        <name>substrate</name>
    </ligand>
</feature>
<evidence type="ECO:0000256" key="12">
    <source>
        <dbReference type="ARBA" id="ARBA00023268"/>
    </source>
</evidence>
<evidence type="ECO:0000256" key="6">
    <source>
        <dbReference type="ARBA" id="ARBA00022619"/>
    </source>
</evidence>
<dbReference type="RefSeq" id="WP_146472648.1">
    <property type="nucleotide sequence ID" value="NZ_BNCF01000006.1"/>
</dbReference>
<keyword evidence="12" id="KW-0511">Multifunctional enzyme</keyword>
<evidence type="ECO:0000256" key="16">
    <source>
        <dbReference type="PIRSR" id="PIRSR006769-3"/>
    </source>
</evidence>
<evidence type="ECO:0000256" key="4">
    <source>
        <dbReference type="ARBA" id="ARBA00005259"/>
    </source>
</evidence>
<dbReference type="Gene3D" id="3.40.140.10">
    <property type="entry name" value="Cytidine Deaminase, domain 2"/>
    <property type="match status" value="1"/>
</dbReference>
<dbReference type="Pfam" id="PF01872">
    <property type="entry name" value="RibD_C"/>
    <property type="match status" value="1"/>
</dbReference>
<evidence type="ECO:0000259" key="17">
    <source>
        <dbReference type="PROSITE" id="PS51747"/>
    </source>
</evidence>
<feature type="binding site" evidence="15">
    <location>
        <position position="204"/>
    </location>
    <ligand>
        <name>NADP(+)</name>
        <dbReference type="ChEBI" id="CHEBI:58349"/>
    </ligand>
</feature>
<evidence type="ECO:0000313" key="19">
    <source>
        <dbReference type="Proteomes" id="UP000636453"/>
    </source>
</evidence>
<comment type="caution">
    <text evidence="18">The sequence shown here is derived from an EMBL/GenBank/DDBJ whole genome shotgun (WGS) entry which is preliminary data.</text>
</comment>
<comment type="catalytic activity">
    <reaction evidence="13">
        <text>5-amino-6-(5-phospho-D-ribitylamino)uracil + NADP(+) = 5-amino-6-(5-phospho-D-ribosylamino)uracil + NADPH + H(+)</text>
        <dbReference type="Rhea" id="RHEA:17845"/>
        <dbReference type="ChEBI" id="CHEBI:15378"/>
        <dbReference type="ChEBI" id="CHEBI:57783"/>
        <dbReference type="ChEBI" id="CHEBI:58349"/>
        <dbReference type="ChEBI" id="CHEBI:58421"/>
        <dbReference type="ChEBI" id="CHEBI:58453"/>
        <dbReference type="EC" id="1.1.1.193"/>
    </reaction>
</comment>
<feature type="binding site" evidence="15">
    <location>
        <position position="215"/>
    </location>
    <ligand>
        <name>substrate</name>
    </ligand>
</feature>
<dbReference type="GO" id="GO:0050661">
    <property type="term" value="F:NADP binding"/>
    <property type="evidence" value="ECO:0007669"/>
    <property type="project" value="InterPro"/>
</dbReference>
<dbReference type="InterPro" id="IPR002734">
    <property type="entry name" value="RibDG_C"/>
</dbReference>
<organism evidence="18 19">
    <name type="scientific">Vulcaniibacterium thermophilum</name>
    <dbReference type="NCBI Taxonomy" id="1169913"/>
    <lineage>
        <taxon>Bacteria</taxon>
        <taxon>Pseudomonadati</taxon>
        <taxon>Pseudomonadota</taxon>
        <taxon>Gammaproteobacteria</taxon>
        <taxon>Lysobacterales</taxon>
        <taxon>Lysobacteraceae</taxon>
        <taxon>Vulcaniibacterium</taxon>
    </lineage>
</organism>
<evidence type="ECO:0000256" key="11">
    <source>
        <dbReference type="ARBA" id="ARBA00023002"/>
    </source>
</evidence>
<name>A0A918Z1T7_9GAMM</name>
<dbReference type="InterPro" id="IPR011549">
    <property type="entry name" value="RibD_C"/>
</dbReference>
<evidence type="ECO:0000256" key="3">
    <source>
        <dbReference type="ARBA" id="ARBA00004910"/>
    </source>
</evidence>
<dbReference type="InterPro" id="IPR016193">
    <property type="entry name" value="Cytidine_deaminase-like"/>
</dbReference>
<feature type="binding site" evidence="15">
    <location>
        <position position="297"/>
    </location>
    <ligand>
        <name>substrate</name>
    </ligand>
</feature>
<feature type="binding site" evidence="15">
    <location>
        <position position="208"/>
    </location>
    <ligand>
        <name>NADP(+)</name>
        <dbReference type="ChEBI" id="CHEBI:58349"/>
    </ligand>
</feature>
<comment type="cofactor">
    <cofactor evidence="13 16">
        <name>Zn(2+)</name>
        <dbReference type="ChEBI" id="CHEBI:29105"/>
    </cofactor>
    <text evidence="13 16">Binds 1 zinc ion.</text>
</comment>
<feature type="binding site" evidence="16">
    <location>
        <position position="58"/>
    </location>
    <ligand>
        <name>Zn(2+)</name>
        <dbReference type="ChEBI" id="CHEBI:29105"/>
        <note>catalytic</note>
    </ligand>
</feature>
<dbReference type="EMBL" id="BNCF01000006">
    <property type="protein sequence ID" value="GHE33401.1"/>
    <property type="molecule type" value="Genomic_DNA"/>
</dbReference>
<sequence>MSANEPFTATDHALMARALRLAERGAYTTRPNPMVGCVIAHGEEVVGEGWHVRAGEPHAELHALAQAGARAKGASVYVTLEPCAHTGRTGPCADALIAAGVARVVAAMRDPFPQVDGAGFARLRAAGIEVRDGLMEAQARALNRGWLSRIERGRPWVRVKLATSLDGRSALASGDSKWISGEASRRDVHRWRARAGAILTGAGTVMADDPSLTVRLEDDTPFVPPLRVVLDPGLATVARGRVREGDAPTLYIHAPDAKRPRNLQAQTAHAPMRDGRFELRAVMKLLAERGINEVQVEAGATLAGALFVEGLVDELLLYVAPVLLGERARPLFDGLRIDAMAQRLDLAVVDSRRIGEDMRLLLRPRAAAA</sequence>
<dbReference type="PANTHER" id="PTHR38011:SF7">
    <property type="entry name" value="2,5-DIAMINO-6-RIBOSYLAMINO-4(3H)-PYRIMIDINONE 5'-PHOSPHATE REDUCTASE"/>
    <property type="match status" value="1"/>
</dbReference>
<dbReference type="InterPro" id="IPR024072">
    <property type="entry name" value="DHFR-like_dom_sf"/>
</dbReference>
<dbReference type="InterPro" id="IPR002125">
    <property type="entry name" value="CMP_dCMP_dom"/>
</dbReference>
<dbReference type="Pfam" id="PF00383">
    <property type="entry name" value="dCMP_cyt_deam_1"/>
    <property type="match status" value="1"/>
</dbReference>
<comment type="catalytic activity">
    <reaction evidence="13">
        <text>2,5-diamino-6-hydroxy-4-(5-phosphoribosylamino)-pyrimidine + H2O + H(+) = 5-amino-6-(5-phospho-D-ribosylamino)uracil + NH4(+)</text>
        <dbReference type="Rhea" id="RHEA:21868"/>
        <dbReference type="ChEBI" id="CHEBI:15377"/>
        <dbReference type="ChEBI" id="CHEBI:15378"/>
        <dbReference type="ChEBI" id="CHEBI:28938"/>
        <dbReference type="ChEBI" id="CHEBI:58453"/>
        <dbReference type="ChEBI" id="CHEBI:58614"/>
        <dbReference type="EC" id="3.5.4.26"/>
    </reaction>
</comment>
<dbReference type="CDD" id="cd01284">
    <property type="entry name" value="Riboflavin_deaminase-reductase"/>
    <property type="match status" value="1"/>
</dbReference>
<keyword evidence="8 13" id="KW-0378">Hydrolase</keyword>
<dbReference type="GO" id="GO:0008270">
    <property type="term" value="F:zinc ion binding"/>
    <property type="evidence" value="ECO:0007669"/>
    <property type="project" value="InterPro"/>
</dbReference>
<feature type="binding site" evidence="15">
    <location>
        <position position="178"/>
    </location>
    <ligand>
        <name>NADP(+)</name>
        <dbReference type="ChEBI" id="CHEBI:58349"/>
    </ligand>
</feature>
<evidence type="ECO:0000256" key="1">
    <source>
        <dbReference type="ARBA" id="ARBA00002151"/>
    </source>
</evidence>
<reference evidence="18" key="1">
    <citation type="journal article" date="2014" name="Int. J. Syst. Evol. Microbiol.">
        <title>Complete genome sequence of Corynebacterium casei LMG S-19264T (=DSM 44701T), isolated from a smear-ripened cheese.</title>
        <authorList>
            <consortium name="US DOE Joint Genome Institute (JGI-PGF)"/>
            <person name="Walter F."/>
            <person name="Albersmeier A."/>
            <person name="Kalinowski J."/>
            <person name="Ruckert C."/>
        </authorList>
    </citation>
    <scope>NUCLEOTIDE SEQUENCE</scope>
    <source>
        <strain evidence="18">KCTC 32020</strain>
    </source>
</reference>
<dbReference type="PROSITE" id="PS51747">
    <property type="entry name" value="CYT_DCMP_DEAMINASES_2"/>
    <property type="match status" value="1"/>
</dbReference>
<dbReference type="Proteomes" id="UP000636453">
    <property type="component" value="Unassembled WGS sequence"/>
</dbReference>
<dbReference type="InterPro" id="IPR004794">
    <property type="entry name" value="Eubact_RibD"/>
</dbReference>
<dbReference type="Gene3D" id="3.40.430.10">
    <property type="entry name" value="Dihydrofolate Reductase, subunit A"/>
    <property type="match status" value="1"/>
</dbReference>
<dbReference type="OrthoDB" id="9800865at2"/>
<dbReference type="NCBIfam" id="TIGR00326">
    <property type="entry name" value="eubact_ribD"/>
    <property type="match status" value="1"/>
</dbReference>
<comment type="pathway">
    <text evidence="2 13">Cofactor biosynthesis; riboflavin biosynthesis; 5-amino-6-(D-ribitylamino)uracil from GTP: step 2/4.</text>
</comment>
<evidence type="ECO:0000256" key="13">
    <source>
        <dbReference type="PIRNR" id="PIRNR006769"/>
    </source>
</evidence>
<evidence type="ECO:0000256" key="7">
    <source>
        <dbReference type="ARBA" id="ARBA00022723"/>
    </source>
</evidence>
<evidence type="ECO:0000313" key="18">
    <source>
        <dbReference type="EMBL" id="GHE33401.1"/>
    </source>
</evidence>
<comment type="similarity">
    <text evidence="5 13">In the C-terminal section; belongs to the HTP reductase family.</text>
</comment>
<feature type="binding site" evidence="16">
    <location>
        <position position="83"/>
    </location>
    <ligand>
        <name>Zn(2+)</name>
        <dbReference type="ChEBI" id="CHEBI:29105"/>
        <note>catalytic</note>
    </ligand>
</feature>
<evidence type="ECO:0000256" key="14">
    <source>
        <dbReference type="PIRSR" id="PIRSR006769-1"/>
    </source>
</evidence>
<dbReference type="InterPro" id="IPR016192">
    <property type="entry name" value="APOBEC/CMP_deaminase_Zn-bd"/>
</dbReference>
<dbReference type="GO" id="GO:0009231">
    <property type="term" value="P:riboflavin biosynthetic process"/>
    <property type="evidence" value="ECO:0007669"/>
    <property type="project" value="UniProtKB-KW"/>
</dbReference>
<dbReference type="GO" id="GO:0008703">
    <property type="term" value="F:5-amino-6-(5-phosphoribosylamino)uracil reductase activity"/>
    <property type="evidence" value="ECO:0007669"/>
    <property type="project" value="UniProtKB-EC"/>
</dbReference>
<comment type="similarity">
    <text evidence="4 13">In the N-terminal section; belongs to the cytidine and deoxycytidylate deaminase family.</text>
</comment>
<keyword evidence="6 13" id="KW-0686">Riboflavin biosynthesis</keyword>
<dbReference type="PROSITE" id="PS00903">
    <property type="entry name" value="CYT_DCMP_DEAMINASES_1"/>
    <property type="match status" value="1"/>
</dbReference>
<dbReference type="FunFam" id="3.40.140.10:FF:000025">
    <property type="entry name" value="Riboflavin biosynthesis protein RibD"/>
    <property type="match status" value="1"/>
</dbReference>